<dbReference type="EC" id="2.1.1.360" evidence="1"/>
<evidence type="ECO:0000313" key="9">
    <source>
        <dbReference type="Proteomes" id="UP001178507"/>
    </source>
</evidence>
<accession>A0AA36NH57</accession>
<name>A0AA36NH57_9DINO</name>
<proteinExistence type="predicted"/>
<dbReference type="GO" id="GO:0140956">
    <property type="term" value="F:histone H3K79 trimethyltransferase activity"/>
    <property type="evidence" value="ECO:0007669"/>
    <property type="project" value="UniProtKB-EC"/>
</dbReference>
<comment type="catalytic activity">
    <reaction evidence="5">
        <text>L-lysyl(79)-[histone H3] + 3 S-adenosyl-L-methionine = N(6),N(6),N(6)-trimethyl-L-lysyl(79)-[histone H3] + 3 S-adenosyl-L-homocysteine + 3 H(+)</text>
        <dbReference type="Rhea" id="RHEA:60328"/>
        <dbReference type="Rhea" id="RHEA-COMP:15549"/>
        <dbReference type="Rhea" id="RHEA-COMP:15552"/>
        <dbReference type="ChEBI" id="CHEBI:15378"/>
        <dbReference type="ChEBI" id="CHEBI:29969"/>
        <dbReference type="ChEBI" id="CHEBI:57856"/>
        <dbReference type="ChEBI" id="CHEBI:59789"/>
        <dbReference type="ChEBI" id="CHEBI:61961"/>
        <dbReference type="EC" id="2.1.1.360"/>
    </reaction>
</comment>
<dbReference type="EMBL" id="CAUJNA010003652">
    <property type="protein sequence ID" value="CAJ1406957.1"/>
    <property type="molecule type" value="Genomic_DNA"/>
</dbReference>
<evidence type="ECO:0000256" key="5">
    <source>
        <dbReference type="ARBA" id="ARBA00047770"/>
    </source>
</evidence>
<dbReference type="AlphaFoldDB" id="A0AA36NH57"/>
<feature type="domain" description="DOT1" evidence="7">
    <location>
        <begin position="799"/>
        <end position="905"/>
    </location>
</feature>
<feature type="compositionally biased region" description="Polar residues" evidence="6">
    <location>
        <begin position="985"/>
        <end position="999"/>
    </location>
</feature>
<feature type="region of interest" description="Disordered" evidence="6">
    <location>
        <begin position="65"/>
        <end position="101"/>
    </location>
</feature>
<dbReference type="Proteomes" id="UP001178507">
    <property type="component" value="Unassembled WGS sequence"/>
</dbReference>
<sequence>MDASSTAWLVEGAEVERELDDIGNIWIGGRITRVKDGRQLVDLEYLDGSAELGVPLSDVRPLLPMFTPPVRQSPSAPAPPAPADPPPPAPPTAPSAPSRTVSLRERIAQLREETGTLDKNVQNLRERQDSGLAALQFANESVAEARSGLNQSMLSAEGCLSEIQDLVREAKMILGEVACSAGFRDLAVLERLRGPNSSEAGHQVEGHELIQAWMPTPGSGGRCAISSTLRLSGYPWPNVLETVVVWVHHHRSLGFAPIILFLDEPDPDKANALQSALAGVDVVHVLREAEMRAAWRDHGALFEEFGNQTTTELSAKQILNTATAARLCGDVPWLLCNLDLDEAMFFTGGGVAQHFGDVPANTSQIVYINHEAIVPENPGRTWFEQMGHFKLSPITKLPFISRKFPAIDEEPQILEHPDGTGDATLRFWQGHNSRLSEQYNFKKRSSGGTCSYFDGYTRGKVAVRINALANAVPRVHRWQPTDLNTIVCHPGAASILHYINCGGLDWFEAKYQIRGSEEANRLWFHVLAQERAKVGRSALRELYDDVLSIPQKDLELQVSEGFATTWSLAEGPQPGLFQEFWGWACIGLGGGLFVHMPLAFTPSSNAWVPRARPTVPVAMSLGQSFEGHLPGESEAAAFCLELPAGERGCLMLDVVLTSQPPFDGGIFLCVSDAAATDTPNFRWVSPMSGADSLGWRCQILPHLLPACATVSVWLGVGIRDDPPIAPCSVDGSVAFQQLLADFGGGAPANHYTAHLHFEPELAKLRPELHLAYSIFHMAYQALDGQALAKTSACRNLELTYAEVEFAPFVELLEQVAQPQPGETFLDLGSGTGRGVLAAAMAFPYLNRCAGYEISEPLHVSAEQASAMCREKCAAAGQAMANVDLRLASFTGEAWEGDIIWVASLCLRPETIADVRQRALALPPGARILTMDPSFGDGVHGFQPIFFNGATKIPVEMSFGRASVFAVRRHVNLSDHLTYPPPEMQSPWQSTQRPSSTHANAKSLRLKSKNRGCARCGDPRMYVDCRRGPSTPSAHIAHLFRFARLRWTSLEMAAAHRYLARPASDSQLPANALAG</sequence>
<evidence type="ECO:0000313" key="8">
    <source>
        <dbReference type="EMBL" id="CAJ1406957.1"/>
    </source>
</evidence>
<dbReference type="PANTHER" id="PTHR21451">
    <property type="entry name" value="HISTONE H3 METHYLTRANSFERASE"/>
    <property type="match status" value="1"/>
</dbReference>
<dbReference type="GO" id="GO:0051726">
    <property type="term" value="P:regulation of cell cycle"/>
    <property type="evidence" value="ECO:0007669"/>
    <property type="project" value="InterPro"/>
</dbReference>
<evidence type="ECO:0000256" key="4">
    <source>
        <dbReference type="ARBA" id="ARBA00029821"/>
    </source>
</evidence>
<feature type="region of interest" description="Disordered" evidence="6">
    <location>
        <begin position="982"/>
        <end position="1003"/>
    </location>
</feature>
<comment type="caution">
    <text evidence="8">The sequence shown here is derived from an EMBL/GenBank/DDBJ whole genome shotgun (WGS) entry which is preliminary data.</text>
</comment>
<dbReference type="InterPro" id="IPR025789">
    <property type="entry name" value="DOT1_dom"/>
</dbReference>
<gene>
    <name evidence="8" type="ORF">EVOR1521_LOCUS28777</name>
</gene>
<dbReference type="PANTHER" id="PTHR21451:SF19">
    <property type="entry name" value="ACTIVATED IN BLOCKED UNFOLDED PROTEIN RESPONSE"/>
    <property type="match status" value="1"/>
</dbReference>
<organism evidence="8 9">
    <name type="scientific">Effrenium voratum</name>
    <dbReference type="NCBI Taxonomy" id="2562239"/>
    <lineage>
        <taxon>Eukaryota</taxon>
        <taxon>Sar</taxon>
        <taxon>Alveolata</taxon>
        <taxon>Dinophyceae</taxon>
        <taxon>Suessiales</taxon>
        <taxon>Symbiodiniaceae</taxon>
        <taxon>Effrenium</taxon>
    </lineage>
</organism>
<dbReference type="Pfam" id="PF08123">
    <property type="entry name" value="DOT1"/>
    <property type="match status" value="1"/>
</dbReference>
<reference evidence="8" key="1">
    <citation type="submission" date="2023-08" db="EMBL/GenBank/DDBJ databases">
        <authorList>
            <person name="Chen Y."/>
            <person name="Shah S."/>
            <person name="Dougan E. K."/>
            <person name="Thang M."/>
            <person name="Chan C."/>
        </authorList>
    </citation>
    <scope>NUCLEOTIDE SEQUENCE</scope>
</reference>
<keyword evidence="3" id="KW-0156">Chromatin regulator</keyword>
<dbReference type="SUPFAM" id="SSF53335">
    <property type="entry name" value="S-adenosyl-L-methionine-dependent methyltransferases"/>
    <property type="match status" value="1"/>
</dbReference>
<protein>
    <recommendedName>
        <fullName evidence="2">Histone-lysine N-methyltransferase, H3 lysine-79 specific</fullName>
        <ecNumber evidence="1">2.1.1.360</ecNumber>
    </recommendedName>
    <alternativeName>
        <fullName evidence="4">Histone H3-K79 methyltransferase</fullName>
    </alternativeName>
</protein>
<keyword evidence="9" id="KW-1185">Reference proteome</keyword>
<feature type="compositionally biased region" description="Pro residues" evidence="6">
    <location>
        <begin position="76"/>
        <end position="94"/>
    </location>
</feature>
<evidence type="ECO:0000259" key="7">
    <source>
        <dbReference type="Pfam" id="PF08123"/>
    </source>
</evidence>
<evidence type="ECO:0000256" key="2">
    <source>
        <dbReference type="ARBA" id="ARBA00020987"/>
    </source>
</evidence>
<evidence type="ECO:0000256" key="6">
    <source>
        <dbReference type="SAM" id="MobiDB-lite"/>
    </source>
</evidence>
<dbReference type="InterPro" id="IPR030445">
    <property type="entry name" value="H3-K79_meTrfase"/>
</dbReference>
<dbReference type="InterPro" id="IPR029063">
    <property type="entry name" value="SAM-dependent_MTases_sf"/>
</dbReference>
<evidence type="ECO:0000256" key="1">
    <source>
        <dbReference type="ARBA" id="ARBA00012190"/>
    </source>
</evidence>
<evidence type="ECO:0000256" key="3">
    <source>
        <dbReference type="ARBA" id="ARBA00022853"/>
    </source>
</evidence>
<dbReference type="Gene3D" id="3.40.50.150">
    <property type="entry name" value="Vaccinia Virus protein VP39"/>
    <property type="match status" value="1"/>
</dbReference>